<accession>A0A7E4V2P1</accession>
<protein>
    <submittedName>
        <fullName evidence="3">BZIP domain-containing protein</fullName>
    </submittedName>
</protein>
<dbReference type="AlphaFoldDB" id="A0A7E4V2P1"/>
<proteinExistence type="predicted"/>
<feature type="compositionally biased region" description="Basic and acidic residues" evidence="1">
    <location>
        <begin position="45"/>
        <end position="54"/>
    </location>
</feature>
<evidence type="ECO:0000313" key="2">
    <source>
        <dbReference type="Proteomes" id="UP000492821"/>
    </source>
</evidence>
<dbReference type="WBParaSite" id="Pan_g15809.t1">
    <property type="protein sequence ID" value="Pan_g15809.t1"/>
    <property type="gene ID" value="Pan_g15809"/>
</dbReference>
<sequence length="251" mass="27955">MSGNDQEFQIEEYFQEGSADYVDFSASASQRSGSNMSQQGSPVALDHEDGEAHQPGKRGAKPTVKALKLEVKKLRDAIRKRDERKTKTTGRMGRPRKKYNECGRRQKCNLVREAWKHLETTYGADAAPLIVAKLARDHASKEEPVVDRMSAPDTIECLREAKITVTQLRILKQQMAARGFVLPLASERAIKEWRTDPVNENFIEVIEVAPEQGADGSIALINAPTDYLTSNFVDGNGYATFTTEGNYYGSV</sequence>
<reference evidence="2" key="1">
    <citation type="journal article" date="2013" name="Genetics">
        <title>The draft genome and transcriptome of Panagrellus redivivus are shaped by the harsh demands of a free-living lifestyle.</title>
        <authorList>
            <person name="Srinivasan J."/>
            <person name="Dillman A.R."/>
            <person name="Macchietto M.G."/>
            <person name="Heikkinen L."/>
            <person name="Lakso M."/>
            <person name="Fracchia K.M."/>
            <person name="Antoshechkin I."/>
            <person name="Mortazavi A."/>
            <person name="Wong G."/>
            <person name="Sternberg P.W."/>
        </authorList>
    </citation>
    <scope>NUCLEOTIDE SEQUENCE [LARGE SCALE GENOMIC DNA]</scope>
    <source>
        <strain evidence="2">MT8872</strain>
    </source>
</reference>
<name>A0A7E4V2P1_PANRE</name>
<evidence type="ECO:0000256" key="1">
    <source>
        <dbReference type="SAM" id="MobiDB-lite"/>
    </source>
</evidence>
<organism evidence="2 3">
    <name type="scientific">Panagrellus redivivus</name>
    <name type="common">Microworm</name>
    <dbReference type="NCBI Taxonomy" id="6233"/>
    <lineage>
        <taxon>Eukaryota</taxon>
        <taxon>Metazoa</taxon>
        <taxon>Ecdysozoa</taxon>
        <taxon>Nematoda</taxon>
        <taxon>Chromadorea</taxon>
        <taxon>Rhabditida</taxon>
        <taxon>Tylenchina</taxon>
        <taxon>Panagrolaimomorpha</taxon>
        <taxon>Panagrolaimoidea</taxon>
        <taxon>Panagrolaimidae</taxon>
        <taxon>Panagrellus</taxon>
    </lineage>
</organism>
<reference evidence="3" key="2">
    <citation type="submission" date="2020-10" db="UniProtKB">
        <authorList>
            <consortium name="WormBaseParasite"/>
        </authorList>
    </citation>
    <scope>IDENTIFICATION</scope>
</reference>
<feature type="compositionally biased region" description="Polar residues" evidence="1">
    <location>
        <begin position="26"/>
        <end position="41"/>
    </location>
</feature>
<dbReference type="Proteomes" id="UP000492821">
    <property type="component" value="Unassembled WGS sequence"/>
</dbReference>
<evidence type="ECO:0000313" key="3">
    <source>
        <dbReference type="WBParaSite" id="Pan_g15809.t1"/>
    </source>
</evidence>
<feature type="region of interest" description="Disordered" evidence="1">
    <location>
        <begin position="24"/>
        <end position="63"/>
    </location>
</feature>
<keyword evidence="2" id="KW-1185">Reference proteome</keyword>